<dbReference type="SUPFAM" id="SSF54106">
    <property type="entry name" value="LysM domain"/>
    <property type="match status" value="2"/>
</dbReference>
<gene>
    <name evidence="4" type="ORF">APY04_1463</name>
</gene>
<dbReference type="CDD" id="cd12797">
    <property type="entry name" value="M23_peptidase"/>
    <property type="match status" value="1"/>
</dbReference>
<feature type="region of interest" description="Disordered" evidence="2">
    <location>
        <begin position="337"/>
        <end position="356"/>
    </location>
</feature>
<dbReference type="PANTHER" id="PTHR21666:SF263">
    <property type="entry name" value="MUREIN HYDROLASE ACTIVATOR NLPD"/>
    <property type="match status" value="1"/>
</dbReference>
<dbReference type="SMART" id="SM00257">
    <property type="entry name" value="LysM"/>
    <property type="match status" value="2"/>
</dbReference>
<organism evidence="4 5">
    <name type="scientific">Hyphomicrobium sulfonivorans</name>
    <dbReference type="NCBI Taxonomy" id="121290"/>
    <lineage>
        <taxon>Bacteria</taxon>
        <taxon>Pseudomonadati</taxon>
        <taxon>Pseudomonadota</taxon>
        <taxon>Alphaproteobacteria</taxon>
        <taxon>Hyphomicrobiales</taxon>
        <taxon>Hyphomicrobiaceae</taxon>
        <taxon>Hyphomicrobium</taxon>
    </lineage>
</organism>
<dbReference type="PATRIC" id="fig|121290.4.peg.2698"/>
<evidence type="ECO:0000313" key="5">
    <source>
        <dbReference type="Proteomes" id="UP000059074"/>
    </source>
</evidence>
<dbReference type="InterPro" id="IPR018392">
    <property type="entry name" value="LysM"/>
</dbReference>
<evidence type="ECO:0000259" key="3">
    <source>
        <dbReference type="PROSITE" id="PS51782"/>
    </source>
</evidence>
<dbReference type="AlphaFoldDB" id="A0A109BJ00"/>
<keyword evidence="4" id="KW-0449">Lipoprotein</keyword>
<feature type="compositionally biased region" description="Polar residues" evidence="2">
    <location>
        <begin position="102"/>
        <end position="115"/>
    </location>
</feature>
<dbReference type="CDD" id="cd00118">
    <property type="entry name" value="LysM"/>
    <property type="match status" value="2"/>
</dbReference>
<feature type="domain" description="LysM" evidence="3">
    <location>
        <begin position="161"/>
        <end position="204"/>
    </location>
</feature>
<feature type="compositionally biased region" description="Polar residues" evidence="2">
    <location>
        <begin position="66"/>
        <end position="80"/>
    </location>
</feature>
<comment type="caution">
    <text evidence="4">The sequence shown here is derived from an EMBL/GenBank/DDBJ whole genome shotgun (WGS) entry which is preliminary data.</text>
</comment>
<keyword evidence="5" id="KW-1185">Reference proteome</keyword>
<dbReference type="InterPro" id="IPR036779">
    <property type="entry name" value="LysM_dom_sf"/>
</dbReference>
<dbReference type="Pfam" id="PF01551">
    <property type="entry name" value="Peptidase_M23"/>
    <property type="match status" value="1"/>
</dbReference>
<evidence type="ECO:0000256" key="1">
    <source>
        <dbReference type="ARBA" id="ARBA00038420"/>
    </source>
</evidence>
<evidence type="ECO:0000313" key="4">
    <source>
        <dbReference type="EMBL" id="KWT69380.1"/>
    </source>
</evidence>
<dbReference type="Pfam" id="PF01476">
    <property type="entry name" value="LysM"/>
    <property type="match status" value="2"/>
</dbReference>
<reference evidence="4 5" key="1">
    <citation type="submission" date="2015-10" db="EMBL/GenBank/DDBJ databases">
        <title>Transcriptomic analysis of a linuron degrading triple-species bacterial consortium.</title>
        <authorList>
            <person name="Albers P."/>
        </authorList>
    </citation>
    <scope>NUCLEOTIDE SEQUENCE [LARGE SCALE GENOMIC DNA]</scope>
    <source>
        <strain evidence="4 5">WDL6</strain>
    </source>
</reference>
<dbReference type="InterPro" id="IPR011055">
    <property type="entry name" value="Dup_hybrid_motif"/>
</dbReference>
<feature type="compositionally biased region" description="Low complexity" evidence="2">
    <location>
        <begin position="22"/>
        <end position="37"/>
    </location>
</feature>
<feature type="region of interest" description="Disordered" evidence="2">
    <location>
        <begin position="209"/>
        <end position="248"/>
    </location>
</feature>
<dbReference type="Gene3D" id="3.10.350.10">
    <property type="entry name" value="LysM domain"/>
    <property type="match status" value="2"/>
</dbReference>
<dbReference type="Proteomes" id="UP000059074">
    <property type="component" value="Unassembled WGS sequence"/>
</dbReference>
<dbReference type="STRING" id="121290.APY04_1463"/>
<evidence type="ECO:0000256" key="2">
    <source>
        <dbReference type="SAM" id="MobiDB-lite"/>
    </source>
</evidence>
<dbReference type="RefSeq" id="WP_068461056.1">
    <property type="nucleotide sequence ID" value="NZ_LMTR01000045.1"/>
</dbReference>
<feature type="region of interest" description="Disordered" evidence="2">
    <location>
        <begin position="22"/>
        <end position="169"/>
    </location>
</feature>
<comment type="similarity">
    <text evidence="1">Belongs to the E.coli NlpD/Haemophilus LppB family.</text>
</comment>
<dbReference type="InterPro" id="IPR016047">
    <property type="entry name" value="M23ase_b-sheet_dom"/>
</dbReference>
<feature type="compositionally biased region" description="Polar residues" evidence="2">
    <location>
        <begin position="138"/>
        <end position="148"/>
    </location>
</feature>
<name>A0A109BJ00_HYPSL</name>
<dbReference type="PANTHER" id="PTHR21666">
    <property type="entry name" value="PEPTIDASE-RELATED"/>
    <property type="match status" value="1"/>
</dbReference>
<dbReference type="InterPro" id="IPR050570">
    <property type="entry name" value="Cell_wall_metabolism_enzyme"/>
</dbReference>
<proteinExistence type="inferred from homology"/>
<dbReference type="GO" id="GO:0004222">
    <property type="term" value="F:metalloendopeptidase activity"/>
    <property type="evidence" value="ECO:0007669"/>
    <property type="project" value="TreeGrafter"/>
</dbReference>
<dbReference type="PROSITE" id="PS51782">
    <property type="entry name" value="LYSM"/>
    <property type="match status" value="2"/>
</dbReference>
<accession>A0A109BJ00</accession>
<sequence length="505" mass="52480">MLASVSAGCSASVGSDFSSFGFSDSQQVTSSSSSSSSRRNPNYLGNDGYGSGGYSAPRSYGDDRVASQNLPDATPSSTAYSGGRQGTNYAAADTRYDGANSYGRSSTSTNTNTYGRSPDKPASNYNSYTDSGRYGTVAPSSTASTNRYDPQPTPSMASPGDTIDVQPGDTLYGLSRRYNVSVAELMQINSLTNTNLQVGQRLYLPQGTSGGMASAGTRYAPQPSAPPTQTASIQPPPPPPVADADSRYNGVYTMRPGDSLYAVSRMYGVPVGELQRANGITDARGIKAGTVLRVPTSGGMATANSNGAPMQHVAVTPPPQTAQYTPAAGGNSTQPTMLNGSGGSQSTSLGQGSQYTQVATRNTNDVAAGKPAVASGSDKLRWPVHGRIITGFGQRADGTHNDGINLSVPLGTSVHAAESGTVAYAGAELKGYGNLILLRHDNGWVTAYAHNDQLMVKRGDKVQRGQVIATAGRTGSVDQPQVHFELRQGSKPVDPVPFLERVASR</sequence>
<protein>
    <submittedName>
        <fullName evidence="4">Lipoprotein NlpD</fullName>
    </submittedName>
</protein>
<dbReference type="SUPFAM" id="SSF51261">
    <property type="entry name" value="Duplicated hybrid motif"/>
    <property type="match status" value="1"/>
</dbReference>
<dbReference type="Gene3D" id="2.70.70.10">
    <property type="entry name" value="Glucose Permease (Domain IIA)"/>
    <property type="match status" value="1"/>
</dbReference>
<feature type="domain" description="LysM" evidence="3">
    <location>
        <begin position="250"/>
        <end position="294"/>
    </location>
</feature>
<feature type="compositionally biased region" description="Low complexity" evidence="2">
    <location>
        <begin position="344"/>
        <end position="354"/>
    </location>
</feature>
<dbReference type="EMBL" id="LMTR01000045">
    <property type="protein sequence ID" value="KWT69380.1"/>
    <property type="molecule type" value="Genomic_DNA"/>
</dbReference>